<dbReference type="InterPro" id="IPR009057">
    <property type="entry name" value="Homeodomain-like_sf"/>
</dbReference>
<dbReference type="InterPro" id="IPR006600">
    <property type="entry name" value="HTH_CenpB_DNA-bd_dom"/>
</dbReference>
<dbReference type="Proteomes" id="UP001458880">
    <property type="component" value="Unassembled WGS sequence"/>
</dbReference>
<dbReference type="GO" id="GO:0005634">
    <property type="term" value="C:nucleus"/>
    <property type="evidence" value="ECO:0007669"/>
    <property type="project" value="UniProtKB-SubCell"/>
</dbReference>
<keyword evidence="5" id="KW-1185">Reference proteome</keyword>
<protein>
    <submittedName>
        <fullName evidence="4">Tc5 transposase DNA-binding domain</fullName>
    </submittedName>
</protein>
<gene>
    <name evidence="4" type="ORF">QE152_g6838</name>
</gene>
<dbReference type="AlphaFoldDB" id="A0AAW1MIT6"/>
<sequence>MQIKYSRTPIIPTPPITTEDERKSTKAATNKDLEYVVSKWSLQQCTMGMTISVPIVCEKANIITQELGCSSFKASNAWLRYSKFYRGVRELELSSVKLLADSKAAVSFIEKFKVI</sequence>
<dbReference type="PROSITE" id="PS51253">
    <property type="entry name" value="HTH_CENPB"/>
    <property type="match status" value="1"/>
</dbReference>
<keyword evidence="2 4" id="KW-0238">DNA-binding</keyword>
<organism evidence="4 5">
    <name type="scientific">Popillia japonica</name>
    <name type="common">Japanese beetle</name>
    <dbReference type="NCBI Taxonomy" id="7064"/>
    <lineage>
        <taxon>Eukaryota</taxon>
        <taxon>Metazoa</taxon>
        <taxon>Ecdysozoa</taxon>
        <taxon>Arthropoda</taxon>
        <taxon>Hexapoda</taxon>
        <taxon>Insecta</taxon>
        <taxon>Pterygota</taxon>
        <taxon>Neoptera</taxon>
        <taxon>Endopterygota</taxon>
        <taxon>Coleoptera</taxon>
        <taxon>Polyphaga</taxon>
        <taxon>Scarabaeiformia</taxon>
        <taxon>Scarabaeidae</taxon>
        <taxon>Rutelinae</taxon>
        <taxon>Popillia</taxon>
    </lineage>
</organism>
<proteinExistence type="predicted"/>
<comment type="subcellular location">
    <subcellularLocation>
        <location evidence="1">Nucleus</location>
    </subcellularLocation>
</comment>
<accession>A0AAW1MIT6</accession>
<dbReference type="SUPFAM" id="SSF46689">
    <property type="entry name" value="Homeodomain-like"/>
    <property type="match status" value="1"/>
</dbReference>
<comment type="caution">
    <text evidence="4">The sequence shown here is derived from an EMBL/GenBank/DDBJ whole genome shotgun (WGS) entry which is preliminary data.</text>
</comment>
<evidence type="ECO:0000313" key="5">
    <source>
        <dbReference type="Proteomes" id="UP001458880"/>
    </source>
</evidence>
<dbReference type="GO" id="GO:0003677">
    <property type="term" value="F:DNA binding"/>
    <property type="evidence" value="ECO:0007669"/>
    <property type="project" value="UniProtKB-KW"/>
</dbReference>
<dbReference type="Pfam" id="PF03221">
    <property type="entry name" value="HTH_Tnp_Tc5"/>
    <property type="match status" value="1"/>
</dbReference>
<dbReference type="EMBL" id="JASPKY010000047">
    <property type="protein sequence ID" value="KAK9745559.1"/>
    <property type="molecule type" value="Genomic_DNA"/>
</dbReference>
<feature type="domain" description="HTH CENPB-type" evidence="3">
    <location>
        <begin position="21"/>
        <end position="92"/>
    </location>
</feature>
<evidence type="ECO:0000313" key="4">
    <source>
        <dbReference type="EMBL" id="KAK9745559.1"/>
    </source>
</evidence>
<evidence type="ECO:0000256" key="2">
    <source>
        <dbReference type="ARBA" id="ARBA00023125"/>
    </source>
</evidence>
<evidence type="ECO:0000256" key="1">
    <source>
        <dbReference type="ARBA" id="ARBA00004123"/>
    </source>
</evidence>
<name>A0AAW1MIT6_POPJA</name>
<evidence type="ECO:0000259" key="3">
    <source>
        <dbReference type="PROSITE" id="PS51253"/>
    </source>
</evidence>
<reference evidence="4 5" key="1">
    <citation type="journal article" date="2024" name="BMC Genomics">
        <title>De novo assembly and annotation of Popillia japonica's genome with initial clues to its potential as an invasive pest.</title>
        <authorList>
            <person name="Cucini C."/>
            <person name="Boschi S."/>
            <person name="Funari R."/>
            <person name="Cardaioli E."/>
            <person name="Iannotti N."/>
            <person name="Marturano G."/>
            <person name="Paoli F."/>
            <person name="Bruttini M."/>
            <person name="Carapelli A."/>
            <person name="Frati F."/>
            <person name="Nardi F."/>
        </authorList>
    </citation>
    <scope>NUCLEOTIDE SEQUENCE [LARGE SCALE GENOMIC DNA]</scope>
    <source>
        <strain evidence="4">DMR45628</strain>
    </source>
</reference>
<dbReference type="Gene3D" id="1.10.10.60">
    <property type="entry name" value="Homeodomain-like"/>
    <property type="match status" value="1"/>
</dbReference>